<gene>
    <name evidence="1" type="ORF">LCGC14_0351610</name>
</gene>
<sequence length="87" mass="10171">MKEMKRTNNKKEIIMINKKWKLIKPHGSNGYKYIIGKDYKCACKVDDKTCVCESGVEHITVYTESGKRAARHIVKLHNNYIDNLKKE</sequence>
<comment type="caution">
    <text evidence="1">The sequence shown here is derived from an EMBL/GenBank/DDBJ whole genome shotgun (WGS) entry which is preliminary data.</text>
</comment>
<dbReference type="EMBL" id="LAZR01000265">
    <property type="protein sequence ID" value="KKN78302.1"/>
    <property type="molecule type" value="Genomic_DNA"/>
</dbReference>
<evidence type="ECO:0000313" key="1">
    <source>
        <dbReference type="EMBL" id="KKN78302.1"/>
    </source>
</evidence>
<dbReference type="AlphaFoldDB" id="A0A0F9TTP9"/>
<proteinExistence type="predicted"/>
<accession>A0A0F9TTP9</accession>
<name>A0A0F9TTP9_9ZZZZ</name>
<protein>
    <submittedName>
        <fullName evidence="1">Uncharacterized protein</fullName>
    </submittedName>
</protein>
<reference evidence="1" key="1">
    <citation type="journal article" date="2015" name="Nature">
        <title>Complex archaea that bridge the gap between prokaryotes and eukaryotes.</title>
        <authorList>
            <person name="Spang A."/>
            <person name="Saw J.H."/>
            <person name="Jorgensen S.L."/>
            <person name="Zaremba-Niedzwiedzka K."/>
            <person name="Martijn J."/>
            <person name="Lind A.E."/>
            <person name="van Eijk R."/>
            <person name="Schleper C."/>
            <person name="Guy L."/>
            <person name="Ettema T.J."/>
        </authorList>
    </citation>
    <scope>NUCLEOTIDE SEQUENCE</scope>
</reference>
<organism evidence="1">
    <name type="scientific">marine sediment metagenome</name>
    <dbReference type="NCBI Taxonomy" id="412755"/>
    <lineage>
        <taxon>unclassified sequences</taxon>
        <taxon>metagenomes</taxon>
        <taxon>ecological metagenomes</taxon>
    </lineage>
</organism>